<dbReference type="InterPro" id="IPR003593">
    <property type="entry name" value="AAA+_ATPase"/>
</dbReference>
<dbReference type="RefSeq" id="WP_092439932.1">
    <property type="nucleotide sequence ID" value="NZ_FMYP01000060.1"/>
</dbReference>
<dbReference type="PROSITE" id="PS00618">
    <property type="entry name" value="RECF_2"/>
    <property type="match status" value="1"/>
</dbReference>
<gene>
    <name evidence="9" type="primary">recF</name>
    <name evidence="12" type="ORF">SAMN05216323_106011</name>
</gene>
<evidence type="ECO:0000256" key="8">
    <source>
        <dbReference type="ARBA" id="ARBA00023125"/>
    </source>
</evidence>
<keyword evidence="6 9" id="KW-0547">Nucleotide-binding</keyword>
<protein>
    <recommendedName>
        <fullName evidence="3 9">DNA replication and repair protein RecF</fullName>
    </recommendedName>
</protein>
<dbReference type="PANTHER" id="PTHR32182:SF0">
    <property type="entry name" value="DNA REPLICATION AND REPAIR PROTEIN RECF"/>
    <property type="match status" value="1"/>
</dbReference>
<dbReference type="GO" id="GO:0006260">
    <property type="term" value="P:DNA replication"/>
    <property type="evidence" value="ECO:0007669"/>
    <property type="project" value="UniProtKB-UniRule"/>
</dbReference>
<dbReference type="NCBIfam" id="TIGR00611">
    <property type="entry name" value="recf"/>
    <property type="match status" value="1"/>
</dbReference>
<evidence type="ECO:0000256" key="10">
    <source>
        <dbReference type="RuleBase" id="RU000578"/>
    </source>
</evidence>
<dbReference type="OrthoDB" id="9803889at2"/>
<dbReference type="Gene3D" id="1.20.1050.90">
    <property type="entry name" value="RecF/RecN/SMC, N-terminal domain"/>
    <property type="match status" value="1"/>
</dbReference>
<dbReference type="PROSITE" id="PS00617">
    <property type="entry name" value="RECF_1"/>
    <property type="match status" value="1"/>
</dbReference>
<evidence type="ECO:0000313" key="13">
    <source>
        <dbReference type="Proteomes" id="UP000199452"/>
    </source>
</evidence>
<evidence type="ECO:0000256" key="1">
    <source>
        <dbReference type="ARBA" id="ARBA00004496"/>
    </source>
</evidence>
<dbReference type="GO" id="GO:0005737">
    <property type="term" value="C:cytoplasm"/>
    <property type="evidence" value="ECO:0007669"/>
    <property type="project" value="UniProtKB-SubCell"/>
</dbReference>
<dbReference type="PANTHER" id="PTHR32182">
    <property type="entry name" value="DNA REPLICATION AND REPAIR PROTEIN RECF"/>
    <property type="match status" value="1"/>
</dbReference>
<dbReference type="GO" id="GO:0000731">
    <property type="term" value="P:DNA synthesis involved in DNA repair"/>
    <property type="evidence" value="ECO:0007669"/>
    <property type="project" value="TreeGrafter"/>
</dbReference>
<dbReference type="GO" id="GO:0003697">
    <property type="term" value="F:single-stranded DNA binding"/>
    <property type="evidence" value="ECO:0007669"/>
    <property type="project" value="UniProtKB-UniRule"/>
</dbReference>
<evidence type="ECO:0000259" key="11">
    <source>
        <dbReference type="SMART" id="SM00382"/>
    </source>
</evidence>
<feature type="domain" description="AAA+ ATPase" evidence="11">
    <location>
        <begin position="22"/>
        <end position="353"/>
    </location>
</feature>
<name>A0A1G6QEK4_9BACT</name>
<evidence type="ECO:0000256" key="4">
    <source>
        <dbReference type="ARBA" id="ARBA00022490"/>
    </source>
</evidence>
<feature type="binding site" evidence="9">
    <location>
        <begin position="30"/>
        <end position="37"/>
    </location>
    <ligand>
        <name>ATP</name>
        <dbReference type="ChEBI" id="CHEBI:30616"/>
    </ligand>
</feature>
<dbReference type="InterPro" id="IPR027417">
    <property type="entry name" value="P-loop_NTPase"/>
</dbReference>
<dbReference type="Gene3D" id="3.40.50.300">
    <property type="entry name" value="P-loop containing nucleotide triphosphate hydrolases"/>
    <property type="match status" value="1"/>
</dbReference>
<keyword evidence="4 9" id="KW-0963">Cytoplasm</keyword>
<dbReference type="SMART" id="SM00382">
    <property type="entry name" value="AAA"/>
    <property type="match status" value="1"/>
</dbReference>
<organism evidence="12 13">
    <name type="scientific">Williamwhitmania taraxaci</name>
    <dbReference type="NCBI Taxonomy" id="1640674"/>
    <lineage>
        <taxon>Bacteria</taxon>
        <taxon>Pseudomonadati</taxon>
        <taxon>Bacteroidota</taxon>
        <taxon>Bacteroidia</taxon>
        <taxon>Bacteroidales</taxon>
        <taxon>Williamwhitmaniaceae</taxon>
        <taxon>Williamwhitmania</taxon>
    </lineage>
</organism>
<keyword evidence="7 9" id="KW-0067">ATP-binding</keyword>
<keyword evidence="9 10" id="KW-0742">SOS response</keyword>
<comment type="function">
    <text evidence="9 10">The RecF protein is involved in DNA metabolism; it is required for DNA replication and normal SOS inducibility. RecF binds preferentially to single-stranded, linear DNA. It also seems to bind ATP.</text>
</comment>
<evidence type="ECO:0000256" key="5">
    <source>
        <dbReference type="ARBA" id="ARBA00022705"/>
    </source>
</evidence>
<keyword evidence="9 10" id="KW-0227">DNA damage</keyword>
<evidence type="ECO:0000256" key="3">
    <source>
        <dbReference type="ARBA" id="ARBA00020170"/>
    </source>
</evidence>
<evidence type="ECO:0000313" key="12">
    <source>
        <dbReference type="EMBL" id="SDC90117.1"/>
    </source>
</evidence>
<comment type="similarity">
    <text evidence="2 9 10">Belongs to the RecF family.</text>
</comment>
<evidence type="ECO:0000256" key="6">
    <source>
        <dbReference type="ARBA" id="ARBA00022741"/>
    </source>
</evidence>
<dbReference type="GO" id="GO:0009432">
    <property type="term" value="P:SOS response"/>
    <property type="evidence" value="ECO:0007669"/>
    <property type="project" value="UniProtKB-UniRule"/>
</dbReference>
<dbReference type="InterPro" id="IPR001238">
    <property type="entry name" value="DNA-binding_RecF"/>
</dbReference>
<dbReference type="AlphaFoldDB" id="A0A1G6QEK4"/>
<evidence type="ECO:0000256" key="2">
    <source>
        <dbReference type="ARBA" id="ARBA00008016"/>
    </source>
</evidence>
<dbReference type="EMBL" id="FMYP01000060">
    <property type="protein sequence ID" value="SDC90117.1"/>
    <property type="molecule type" value="Genomic_DNA"/>
</dbReference>
<dbReference type="GO" id="GO:0006302">
    <property type="term" value="P:double-strand break repair"/>
    <property type="evidence" value="ECO:0007669"/>
    <property type="project" value="TreeGrafter"/>
</dbReference>
<evidence type="ECO:0000256" key="9">
    <source>
        <dbReference type="HAMAP-Rule" id="MF_00365"/>
    </source>
</evidence>
<sequence>MRLDRLSLLNFKNFQEASIELSAGLNCFVGANGAGKTNLLDAIHYLSMSKSFLMAADVYSIRHGDDFFVVQGDFLLKQREERIYCGVKKGNSKVFKRNGKDYEKISDHIGLLPVVFVSPYDTNLIDGAGEDRRKYLNSVVSQLDSGYLSTLIDYNRVLTQRNRYLKQAWEARHLDEEVLAVLDMQLSGLGTQIYNRRKQFIDELAPIFNNYYRFVSGGNEVVSIGYDSALASKSMGELLLASRDKDRYLQHTSVGIHRDDIELLIDGYPVKRDGSQGQQKTVLIALKLAQFDYISKALGIKPLLLLDDIFDKLDMQRVEQLILLVAGEAFGQIFITDSNKTRLDGILRKTKGDHRLFRVENGNVIQVNDEE</sequence>
<dbReference type="STRING" id="1640674.SAMN05216323_106011"/>
<accession>A0A1G6QEK4</accession>
<comment type="subcellular location">
    <subcellularLocation>
        <location evidence="1 9 10">Cytoplasm</location>
    </subcellularLocation>
</comment>
<keyword evidence="5 9" id="KW-0235">DNA replication</keyword>
<dbReference type="HAMAP" id="MF_00365">
    <property type="entry name" value="RecF"/>
    <property type="match status" value="1"/>
</dbReference>
<proteinExistence type="inferred from homology"/>
<dbReference type="InterPro" id="IPR018078">
    <property type="entry name" value="DNA-binding_RecF_CS"/>
</dbReference>
<keyword evidence="13" id="KW-1185">Reference proteome</keyword>
<keyword evidence="8 9" id="KW-0238">DNA-binding</keyword>
<dbReference type="SUPFAM" id="SSF52540">
    <property type="entry name" value="P-loop containing nucleoside triphosphate hydrolases"/>
    <property type="match status" value="1"/>
</dbReference>
<keyword evidence="9 10" id="KW-0234">DNA repair</keyword>
<dbReference type="GO" id="GO:0005524">
    <property type="term" value="F:ATP binding"/>
    <property type="evidence" value="ECO:0007669"/>
    <property type="project" value="UniProtKB-UniRule"/>
</dbReference>
<dbReference type="InterPro" id="IPR003395">
    <property type="entry name" value="RecF/RecN/SMC_N"/>
</dbReference>
<dbReference type="InterPro" id="IPR042174">
    <property type="entry name" value="RecF_2"/>
</dbReference>
<dbReference type="Pfam" id="PF02463">
    <property type="entry name" value="SMC_N"/>
    <property type="match status" value="1"/>
</dbReference>
<evidence type="ECO:0000256" key="7">
    <source>
        <dbReference type="ARBA" id="ARBA00022840"/>
    </source>
</evidence>
<reference evidence="12 13" key="1">
    <citation type="submission" date="2016-09" db="EMBL/GenBank/DDBJ databases">
        <authorList>
            <person name="Capua I."/>
            <person name="De Benedictis P."/>
            <person name="Joannis T."/>
            <person name="Lombin L.H."/>
            <person name="Cattoli G."/>
        </authorList>
    </citation>
    <scope>NUCLEOTIDE SEQUENCE [LARGE SCALE GENOMIC DNA]</scope>
    <source>
        <strain evidence="12 13">A7P-90m</strain>
    </source>
</reference>
<dbReference type="Proteomes" id="UP000199452">
    <property type="component" value="Unassembled WGS sequence"/>
</dbReference>